<protein>
    <submittedName>
        <fullName evidence="1">Uncharacterized protein</fullName>
    </submittedName>
</protein>
<gene>
    <name evidence="1" type="ORF">CKO28_11785</name>
</gene>
<sequence>MRRVAGQARPEIIPHGDAAVLGGETQLKRRAAFSHLVLAAVANVPGAVGVGDLEDEGEGDALAASSRPWAVFRHGYRADAATLGDLARRALRLDVGSRRSHGFRSRSAAFPHQSGAQAARSTTTKRAIDGGCFGIGPRNRNSRSVLS</sequence>
<comment type="caution">
    <text evidence="1">The sequence shown here is derived from an EMBL/GenBank/DDBJ whole genome shotgun (WGS) entry which is preliminary data.</text>
</comment>
<dbReference type="Proteomes" id="UP001296873">
    <property type="component" value="Unassembled WGS sequence"/>
</dbReference>
<dbReference type="EMBL" id="NRRL01000028">
    <property type="protein sequence ID" value="MBK1668709.1"/>
    <property type="molecule type" value="Genomic_DNA"/>
</dbReference>
<reference evidence="1 2" key="1">
    <citation type="journal article" date="2020" name="Microorganisms">
        <title>Osmotic Adaptation and Compatible Solute Biosynthesis of Phototrophic Bacteria as Revealed from Genome Analyses.</title>
        <authorList>
            <person name="Imhoff J.F."/>
            <person name="Rahn T."/>
            <person name="Kunzel S."/>
            <person name="Keller A."/>
            <person name="Neulinger S.C."/>
        </authorList>
    </citation>
    <scope>NUCLEOTIDE SEQUENCE [LARGE SCALE GENOMIC DNA]</scope>
    <source>
        <strain evidence="1 2">DSM 9895</strain>
    </source>
</reference>
<organism evidence="1 2">
    <name type="scientific">Rhodovibrio sodomensis</name>
    <dbReference type="NCBI Taxonomy" id="1088"/>
    <lineage>
        <taxon>Bacteria</taxon>
        <taxon>Pseudomonadati</taxon>
        <taxon>Pseudomonadota</taxon>
        <taxon>Alphaproteobacteria</taxon>
        <taxon>Rhodospirillales</taxon>
        <taxon>Rhodovibrionaceae</taxon>
        <taxon>Rhodovibrio</taxon>
    </lineage>
</organism>
<keyword evidence="2" id="KW-1185">Reference proteome</keyword>
<name>A0ABS1DE63_9PROT</name>
<evidence type="ECO:0000313" key="1">
    <source>
        <dbReference type="EMBL" id="MBK1668709.1"/>
    </source>
</evidence>
<proteinExistence type="predicted"/>
<evidence type="ECO:0000313" key="2">
    <source>
        <dbReference type="Proteomes" id="UP001296873"/>
    </source>
</evidence>
<accession>A0ABS1DE63</accession>